<feature type="domain" description="Deoxyribonuclease NucA/NucB" evidence="1">
    <location>
        <begin position="315"/>
        <end position="398"/>
    </location>
</feature>
<dbReference type="Proteomes" id="UP001596200">
    <property type="component" value="Unassembled WGS sequence"/>
</dbReference>
<dbReference type="RefSeq" id="WP_344514907.1">
    <property type="nucleotide sequence ID" value="NZ_BAAATU010000031.1"/>
</dbReference>
<organism evidence="2 3">
    <name type="scientific">Streptomyces pulveraceus</name>
    <dbReference type="NCBI Taxonomy" id="68258"/>
    <lineage>
        <taxon>Bacteria</taxon>
        <taxon>Bacillati</taxon>
        <taxon>Actinomycetota</taxon>
        <taxon>Actinomycetes</taxon>
        <taxon>Kitasatosporales</taxon>
        <taxon>Streptomycetaceae</taxon>
        <taxon>Streptomyces</taxon>
    </lineage>
</organism>
<sequence>MAGTARTSTAATTPKEVVGPAAAYGKRATVPAATAPLNRAAVPTPLAASTVSYPEPARSMTLNECKKNMGGTAQVYIKSRFTVCTAQQVTTIWATSKGSVGTSTYYVYIRGSVPKEADRTMSFDYDVTGFKTVGTTGVAGLKIGLKGVVPMTSPSKAKPVMNKVLPVTKTWPQMQAAPHYTHTLRYAPGQGAGGAAMDLVYAVYQPEITSTLPAGWVGTSPVTGKPFMFAPRWDSASYLRNSTGAGNPANKGGAAFSMIATLEYSSQPGAPEKAVADHIKLAFTSPKATKPLNALKDVPGDTETQPLSRLYLDKKRAARNRAIAVRECKRYWGDKYTDGGKECDEFPFASTYQGSAIEEYDVHVERKNYSVMPVDGDANGAAGNLLGGFYMNNRVIDGPEDGFIVKIS</sequence>
<keyword evidence="3" id="KW-1185">Reference proteome</keyword>
<reference evidence="3" key="1">
    <citation type="journal article" date="2019" name="Int. J. Syst. Evol. Microbiol.">
        <title>The Global Catalogue of Microorganisms (GCM) 10K type strain sequencing project: providing services to taxonomists for standard genome sequencing and annotation.</title>
        <authorList>
            <consortium name="The Broad Institute Genomics Platform"/>
            <consortium name="The Broad Institute Genome Sequencing Center for Infectious Disease"/>
            <person name="Wu L."/>
            <person name="Ma J."/>
        </authorList>
    </citation>
    <scope>NUCLEOTIDE SEQUENCE [LARGE SCALE GENOMIC DNA]</scope>
    <source>
        <strain evidence="3">JCM 4147</strain>
    </source>
</reference>
<gene>
    <name evidence="2" type="ORF">ACFP1B_13345</name>
</gene>
<name>A0ABW1GKP4_9ACTN</name>
<protein>
    <recommendedName>
        <fullName evidence="1">Deoxyribonuclease NucA/NucB domain-containing protein</fullName>
    </recommendedName>
</protein>
<proteinExistence type="predicted"/>
<dbReference type="InterPro" id="IPR029476">
    <property type="entry name" value="DNase_NucA_NucB"/>
</dbReference>
<evidence type="ECO:0000313" key="3">
    <source>
        <dbReference type="Proteomes" id="UP001596200"/>
    </source>
</evidence>
<dbReference type="Pfam" id="PF14040">
    <property type="entry name" value="DNase_NucA_NucB"/>
    <property type="match status" value="1"/>
</dbReference>
<evidence type="ECO:0000313" key="2">
    <source>
        <dbReference type="EMBL" id="MFC5914410.1"/>
    </source>
</evidence>
<comment type="caution">
    <text evidence="2">The sequence shown here is derived from an EMBL/GenBank/DDBJ whole genome shotgun (WGS) entry which is preliminary data.</text>
</comment>
<dbReference type="EMBL" id="JBHSPU010000013">
    <property type="protein sequence ID" value="MFC5914410.1"/>
    <property type="molecule type" value="Genomic_DNA"/>
</dbReference>
<evidence type="ECO:0000259" key="1">
    <source>
        <dbReference type="Pfam" id="PF14040"/>
    </source>
</evidence>
<accession>A0ABW1GKP4</accession>